<dbReference type="PANTHER" id="PTHR36838">
    <property type="entry name" value="AUXIN EFFLUX CARRIER FAMILY PROTEIN"/>
    <property type="match status" value="1"/>
</dbReference>
<keyword evidence="4 7" id="KW-0812">Transmembrane</keyword>
<sequence length="303" mass="34111">MTGFNQQFIYSVIIIALGYLLKRFNILKEKDGEGLSRIVFNLTLPALIVVTFNDMTLDFSLVLLIISAIVYGGLIASIGLLVYKKETRRIKGMLGMMVPGFNIGLFAYPLVEGIWGQKGLQYFGMFDVGNAFIVFGLIYIIGSFYSNEDVQLDVKFIMLKMLKSIPFMTYMIVCLLNILDWHLPAPVIHVSKLISVANMPMSLLLLGLYLNFSFDKSYNKLILKFMSIRYVIGLALGILLFFILPMGDMFKYTLLLGLILPTSVSVLPYAIELGYDQRFAGTVSNLTILISFFLLWGIGNFII</sequence>
<accession>A0A8J2YHP2</accession>
<reference evidence="8" key="2">
    <citation type="submission" date="2020-09" db="EMBL/GenBank/DDBJ databases">
        <authorList>
            <person name="Sun Q."/>
            <person name="Zhou Y."/>
        </authorList>
    </citation>
    <scope>NUCLEOTIDE SEQUENCE</scope>
    <source>
        <strain evidence="8">CGMCC 1.15371</strain>
    </source>
</reference>
<keyword evidence="5 7" id="KW-1133">Transmembrane helix</keyword>
<name>A0A8J2YHP2_9BACL</name>
<feature type="transmembrane region" description="Helical" evidence="7">
    <location>
        <begin position="94"/>
        <end position="111"/>
    </location>
</feature>
<reference evidence="8" key="1">
    <citation type="journal article" date="2014" name="Int. J. Syst. Evol. Microbiol.">
        <title>Complete genome sequence of Corynebacterium casei LMG S-19264T (=DSM 44701T), isolated from a smear-ripened cheese.</title>
        <authorList>
            <consortium name="US DOE Joint Genome Institute (JGI-PGF)"/>
            <person name="Walter F."/>
            <person name="Albersmeier A."/>
            <person name="Kalinowski J."/>
            <person name="Ruckert C."/>
        </authorList>
    </citation>
    <scope>NUCLEOTIDE SEQUENCE</scope>
    <source>
        <strain evidence="8">CGMCC 1.15371</strain>
    </source>
</reference>
<dbReference type="GO" id="GO:0016020">
    <property type="term" value="C:membrane"/>
    <property type="evidence" value="ECO:0007669"/>
    <property type="project" value="UniProtKB-SubCell"/>
</dbReference>
<evidence type="ECO:0000256" key="2">
    <source>
        <dbReference type="ARBA" id="ARBA00022448"/>
    </source>
</evidence>
<protein>
    <submittedName>
        <fullName evidence="8">Malonate transporter</fullName>
    </submittedName>
</protein>
<proteinExistence type="predicted"/>
<dbReference type="Pfam" id="PF03547">
    <property type="entry name" value="Mem_trans"/>
    <property type="match status" value="1"/>
</dbReference>
<evidence type="ECO:0000256" key="3">
    <source>
        <dbReference type="ARBA" id="ARBA00022475"/>
    </source>
</evidence>
<keyword evidence="2" id="KW-0813">Transport</keyword>
<gene>
    <name evidence="8" type="ORF">GCM10011391_23060</name>
</gene>
<feature type="transmembrane region" description="Helical" evidence="7">
    <location>
        <begin position="222"/>
        <end position="244"/>
    </location>
</feature>
<feature type="transmembrane region" description="Helical" evidence="7">
    <location>
        <begin position="250"/>
        <end position="271"/>
    </location>
</feature>
<dbReference type="AlphaFoldDB" id="A0A8J2YHP2"/>
<keyword evidence="6 7" id="KW-0472">Membrane</keyword>
<dbReference type="PANTHER" id="PTHR36838:SF3">
    <property type="entry name" value="TRANSPORTER AUXIN EFFLUX CARRIER EC FAMILY"/>
    <property type="match status" value="1"/>
</dbReference>
<feature type="transmembrane region" description="Helical" evidence="7">
    <location>
        <begin position="165"/>
        <end position="183"/>
    </location>
</feature>
<dbReference type="InterPro" id="IPR004776">
    <property type="entry name" value="Mem_transp_PIN-like"/>
</dbReference>
<comment type="subcellular location">
    <subcellularLocation>
        <location evidence="1">Membrane</location>
        <topology evidence="1">Multi-pass membrane protein</topology>
    </subcellularLocation>
</comment>
<evidence type="ECO:0000256" key="5">
    <source>
        <dbReference type="ARBA" id="ARBA00022989"/>
    </source>
</evidence>
<dbReference type="GO" id="GO:0055085">
    <property type="term" value="P:transmembrane transport"/>
    <property type="evidence" value="ECO:0007669"/>
    <property type="project" value="InterPro"/>
</dbReference>
<evidence type="ECO:0000313" key="8">
    <source>
        <dbReference type="EMBL" id="GGE43668.1"/>
    </source>
</evidence>
<dbReference type="Proteomes" id="UP000628775">
    <property type="component" value="Unassembled WGS sequence"/>
</dbReference>
<feature type="transmembrane region" description="Helical" evidence="7">
    <location>
        <begin position="123"/>
        <end position="145"/>
    </location>
</feature>
<comment type="caution">
    <text evidence="8">The sequence shown here is derived from an EMBL/GenBank/DDBJ whole genome shotgun (WGS) entry which is preliminary data.</text>
</comment>
<feature type="transmembrane region" description="Helical" evidence="7">
    <location>
        <begin position="283"/>
        <end position="302"/>
    </location>
</feature>
<keyword evidence="3" id="KW-1003">Cell membrane</keyword>
<evidence type="ECO:0000256" key="1">
    <source>
        <dbReference type="ARBA" id="ARBA00004141"/>
    </source>
</evidence>
<feature type="transmembrane region" description="Helical" evidence="7">
    <location>
        <begin position="34"/>
        <end position="53"/>
    </location>
</feature>
<feature type="transmembrane region" description="Helical" evidence="7">
    <location>
        <begin position="59"/>
        <end position="82"/>
    </location>
</feature>
<evidence type="ECO:0000313" key="9">
    <source>
        <dbReference type="Proteomes" id="UP000628775"/>
    </source>
</evidence>
<dbReference type="RefSeq" id="WP_188693898.1">
    <property type="nucleotide sequence ID" value="NZ_BMIR01000010.1"/>
</dbReference>
<feature type="transmembrane region" description="Helical" evidence="7">
    <location>
        <begin position="6"/>
        <end position="22"/>
    </location>
</feature>
<evidence type="ECO:0000256" key="6">
    <source>
        <dbReference type="ARBA" id="ARBA00023136"/>
    </source>
</evidence>
<organism evidence="8 9">
    <name type="scientific">Pullulanibacillus camelliae</name>
    <dbReference type="NCBI Taxonomy" id="1707096"/>
    <lineage>
        <taxon>Bacteria</taxon>
        <taxon>Bacillati</taxon>
        <taxon>Bacillota</taxon>
        <taxon>Bacilli</taxon>
        <taxon>Bacillales</taxon>
        <taxon>Sporolactobacillaceae</taxon>
        <taxon>Pullulanibacillus</taxon>
    </lineage>
</organism>
<evidence type="ECO:0000256" key="7">
    <source>
        <dbReference type="SAM" id="Phobius"/>
    </source>
</evidence>
<feature type="transmembrane region" description="Helical" evidence="7">
    <location>
        <begin position="189"/>
        <end position="210"/>
    </location>
</feature>
<dbReference type="EMBL" id="BMIR01000010">
    <property type="protein sequence ID" value="GGE43668.1"/>
    <property type="molecule type" value="Genomic_DNA"/>
</dbReference>
<keyword evidence="9" id="KW-1185">Reference proteome</keyword>
<evidence type="ECO:0000256" key="4">
    <source>
        <dbReference type="ARBA" id="ARBA00022692"/>
    </source>
</evidence>